<accession>A0A8J3K4H5</accession>
<dbReference type="InterPro" id="IPR011009">
    <property type="entry name" value="Kinase-like_dom_sf"/>
</dbReference>
<evidence type="ECO:0000313" key="1">
    <source>
        <dbReference type="EMBL" id="GIF93914.1"/>
    </source>
</evidence>
<evidence type="ECO:0008006" key="3">
    <source>
        <dbReference type="Google" id="ProtNLM"/>
    </source>
</evidence>
<name>A0A8J3K4H5_9ACTN</name>
<sequence>MTFTLNPRIRAVLEAAYGLRVGRIRRVWAGTQTDNLRAELADATSRFVKIYRTGADLTYERQILDATMYLAQAGVPTTRLVPTTGGERMHVEADLAVSVWLWTEATSPAVLNVRQAAALGRATAGLHHVLDGLAAQRLPVSAERCRTTLPAQAQARCEHLLDLISARVFTDRTDHANIARLRQRITDLDHVGRLQDGLAPLRLRPAHGDLVTPNTLFAGDQLAAIIDLRLQHADRGRELGRMAFDPHTVAHRDDWQQISLAAVAAYLEAGGPATGDEVRNCARLALLHALLSTYGVEERYLAPRPARIQKSLDRYWADRHLFTRRLLQHLPQVEQQLTGLAAGVHGHGRAAVTGAVR</sequence>
<protein>
    <recommendedName>
        <fullName evidence="3">Homoserine kinase type II</fullName>
    </recommendedName>
</protein>
<dbReference type="RefSeq" id="WP_191841477.1">
    <property type="nucleotide sequence ID" value="NZ_BAAALB010000019.1"/>
</dbReference>
<organism evidence="1 2">
    <name type="scientific">Catellatospora chokoriensis</name>
    <dbReference type="NCBI Taxonomy" id="310353"/>
    <lineage>
        <taxon>Bacteria</taxon>
        <taxon>Bacillati</taxon>
        <taxon>Actinomycetota</taxon>
        <taxon>Actinomycetes</taxon>
        <taxon>Micromonosporales</taxon>
        <taxon>Micromonosporaceae</taxon>
        <taxon>Catellatospora</taxon>
    </lineage>
</organism>
<dbReference type="AlphaFoldDB" id="A0A8J3K4H5"/>
<keyword evidence="2" id="KW-1185">Reference proteome</keyword>
<gene>
    <name evidence="1" type="ORF">Cch02nite_73580</name>
</gene>
<evidence type="ECO:0000313" key="2">
    <source>
        <dbReference type="Proteomes" id="UP000619293"/>
    </source>
</evidence>
<comment type="caution">
    <text evidence="1">The sequence shown here is derived from an EMBL/GenBank/DDBJ whole genome shotgun (WGS) entry which is preliminary data.</text>
</comment>
<dbReference type="Gene3D" id="3.90.1200.10">
    <property type="match status" value="1"/>
</dbReference>
<dbReference type="Proteomes" id="UP000619293">
    <property type="component" value="Unassembled WGS sequence"/>
</dbReference>
<reference evidence="1 2" key="1">
    <citation type="submission" date="2021-01" db="EMBL/GenBank/DDBJ databases">
        <title>Whole genome shotgun sequence of Catellatospora chokoriensis NBRC 107358.</title>
        <authorList>
            <person name="Komaki H."/>
            <person name="Tamura T."/>
        </authorList>
    </citation>
    <scope>NUCLEOTIDE SEQUENCE [LARGE SCALE GENOMIC DNA]</scope>
    <source>
        <strain evidence="1 2">NBRC 107358</strain>
    </source>
</reference>
<dbReference type="EMBL" id="BONG01000075">
    <property type="protein sequence ID" value="GIF93914.1"/>
    <property type="molecule type" value="Genomic_DNA"/>
</dbReference>
<proteinExistence type="predicted"/>
<dbReference type="SUPFAM" id="SSF56112">
    <property type="entry name" value="Protein kinase-like (PK-like)"/>
    <property type="match status" value="1"/>
</dbReference>